<evidence type="ECO:0000256" key="5">
    <source>
        <dbReference type="ARBA" id="ARBA00022840"/>
    </source>
</evidence>
<dbReference type="PANTHER" id="PTHR12358:SF106">
    <property type="entry name" value="LIPID KINASE YEGS"/>
    <property type="match status" value="1"/>
</dbReference>
<dbReference type="Pfam" id="PF00781">
    <property type="entry name" value="DAGK_cat"/>
    <property type="match status" value="1"/>
</dbReference>
<dbReference type="Proteomes" id="UP000783742">
    <property type="component" value="Unassembled WGS sequence"/>
</dbReference>
<keyword evidence="6" id="KW-0444">Lipid biosynthesis</keyword>
<dbReference type="InterPro" id="IPR001206">
    <property type="entry name" value="Diacylglycerol_kinase_cat_dom"/>
</dbReference>
<dbReference type="InterPro" id="IPR050187">
    <property type="entry name" value="Lipid_Phosphate_FormReg"/>
</dbReference>
<evidence type="ECO:0000256" key="3">
    <source>
        <dbReference type="ARBA" id="ARBA00022741"/>
    </source>
</evidence>
<keyword evidence="4 9" id="KW-0418">Kinase</keyword>
<dbReference type="PROSITE" id="PS50146">
    <property type="entry name" value="DAGK"/>
    <property type="match status" value="1"/>
</dbReference>
<name>A0ABS6FES3_9FIRM</name>
<keyword evidence="3" id="KW-0547">Nucleotide-binding</keyword>
<proteinExistence type="inferred from homology"/>
<dbReference type="EMBL" id="JAHLQO010000001">
    <property type="protein sequence ID" value="MBU5668665.1"/>
    <property type="molecule type" value="Genomic_DNA"/>
</dbReference>
<evidence type="ECO:0000256" key="7">
    <source>
        <dbReference type="ARBA" id="ARBA00023264"/>
    </source>
</evidence>
<reference evidence="9 10" key="1">
    <citation type="submission" date="2021-06" db="EMBL/GenBank/DDBJ databases">
        <authorList>
            <person name="Sun Q."/>
            <person name="Li D."/>
        </authorList>
    </citation>
    <scope>NUCLEOTIDE SEQUENCE [LARGE SCALE GENOMIC DNA]</scope>
    <source>
        <strain evidence="9 10">MSJ-1</strain>
    </source>
</reference>
<evidence type="ECO:0000313" key="9">
    <source>
        <dbReference type="EMBL" id="MBU5668665.1"/>
    </source>
</evidence>
<dbReference type="PANTHER" id="PTHR12358">
    <property type="entry name" value="SPHINGOSINE KINASE"/>
    <property type="match status" value="1"/>
</dbReference>
<feature type="domain" description="DAGKc" evidence="8">
    <location>
        <begin position="1"/>
        <end position="120"/>
    </location>
</feature>
<evidence type="ECO:0000313" key="10">
    <source>
        <dbReference type="Proteomes" id="UP000783742"/>
    </source>
</evidence>
<comment type="similarity">
    <text evidence="1">Belongs to the diacylglycerol/lipid kinase family.</text>
</comment>
<dbReference type="InterPro" id="IPR045540">
    <property type="entry name" value="YegS/DAGK_C"/>
</dbReference>
<evidence type="ECO:0000259" key="8">
    <source>
        <dbReference type="PROSITE" id="PS50146"/>
    </source>
</evidence>
<keyword evidence="2" id="KW-0808">Transferase</keyword>
<protein>
    <submittedName>
        <fullName evidence="9">Diacylglycerol kinase family lipid kinase</fullName>
    </submittedName>
</protein>
<sequence length="291" mass="32579">MKKLFIISSKSGKSDYKIAYEKLLKNFSTDEIKISKNKDDVKKFARQYRDKVDVIIILGVDGALSESAGELAGSKTALSLIPMGTANDFSKNFDYTDFDIENFKIEKIKKIDLMKINDEISINIASLGFDTNVLVYAYDYMKRKNAGANLSYIYGVFKSIVNLENTKLNIIAKTEDGEINIEGDYLISALCNGSYYGNGFNPSPNGKIDDGILNLILGEKMSLIKLATLIMAYKKGKHLGRKGIREIKTTSGIIKSDREFLYNIDGEIRKASEIKYEVLKGALNWAYLKGE</sequence>
<accession>A0ABS6FES3</accession>
<organism evidence="9 10">
    <name type="scientific">Peptoniphilus ovalis</name>
    <dbReference type="NCBI Taxonomy" id="2841503"/>
    <lineage>
        <taxon>Bacteria</taxon>
        <taxon>Bacillati</taxon>
        <taxon>Bacillota</taxon>
        <taxon>Tissierellia</taxon>
        <taxon>Tissierellales</taxon>
        <taxon>Peptoniphilaceae</taxon>
        <taxon>Peptoniphilus</taxon>
    </lineage>
</organism>
<keyword evidence="5" id="KW-0067">ATP-binding</keyword>
<comment type="caution">
    <text evidence="9">The sequence shown here is derived from an EMBL/GenBank/DDBJ whole genome shotgun (WGS) entry which is preliminary data.</text>
</comment>
<dbReference type="GO" id="GO:0016301">
    <property type="term" value="F:kinase activity"/>
    <property type="evidence" value="ECO:0007669"/>
    <property type="project" value="UniProtKB-KW"/>
</dbReference>
<evidence type="ECO:0000256" key="1">
    <source>
        <dbReference type="ARBA" id="ARBA00005983"/>
    </source>
</evidence>
<gene>
    <name evidence="9" type="ORF">KQI68_02305</name>
</gene>
<evidence type="ECO:0000256" key="2">
    <source>
        <dbReference type="ARBA" id="ARBA00022679"/>
    </source>
</evidence>
<keyword evidence="6" id="KW-0594">Phospholipid biosynthesis</keyword>
<keyword evidence="10" id="KW-1185">Reference proteome</keyword>
<keyword evidence="6" id="KW-0443">Lipid metabolism</keyword>
<evidence type="ECO:0000256" key="6">
    <source>
        <dbReference type="ARBA" id="ARBA00023209"/>
    </source>
</evidence>
<evidence type="ECO:0000256" key="4">
    <source>
        <dbReference type="ARBA" id="ARBA00022777"/>
    </source>
</evidence>
<dbReference type="RefSeq" id="WP_216548499.1">
    <property type="nucleotide sequence ID" value="NZ_JAHLQO010000001.1"/>
</dbReference>
<keyword evidence="7" id="KW-1208">Phospholipid metabolism</keyword>
<dbReference type="Pfam" id="PF19279">
    <property type="entry name" value="YegS_C"/>
    <property type="match status" value="1"/>
</dbReference>